<reference evidence="2" key="1">
    <citation type="journal article" date="2023" name="Plant J.">
        <title>Genome sequences and population genomics provide insights into the demographic history, inbreeding, and mutation load of two 'living fossil' tree species of Dipteronia.</title>
        <authorList>
            <person name="Feng Y."/>
            <person name="Comes H.P."/>
            <person name="Chen J."/>
            <person name="Zhu S."/>
            <person name="Lu R."/>
            <person name="Zhang X."/>
            <person name="Li P."/>
            <person name="Qiu J."/>
            <person name="Olsen K.M."/>
            <person name="Qiu Y."/>
        </authorList>
    </citation>
    <scope>NUCLEOTIDE SEQUENCE</scope>
    <source>
        <strain evidence="2">NBL</strain>
    </source>
</reference>
<keyword evidence="3" id="KW-1185">Reference proteome</keyword>
<dbReference type="AlphaFoldDB" id="A0AAE0EFX4"/>
<accession>A0AAE0EFX4</accession>
<evidence type="ECO:0000313" key="3">
    <source>
        <dbReference type="Proteomes" id="UP001281410"/>
    </source>
</evidence>
<dbReference type="Proteomes" id="UP001281410">
    <property type="component" value="Unassembled WGS sequence"/>
</dbReference>
<keyword evidence="1" id="KW-1133">Transmembrane helix</keyword>
<evidence type="ECO:0000256" key="1">
    <source>
        <dbReference type="SAM" id="Phobius"/>
    </source>
</evidence>
<keyword evidence="1" id="KW-0472">Membrane</keyword>
<feature type="transmembrane region" description="Helical" evidence="1">
    <location>
        <begin position="12"/>
        <end position="36"/>
    </location>
</feature>
<sequence length="75" mass="8278">MVVWSYPPTPKQLAMTIGFFISGASLFAAGAYLSLVNIAPQQARAKAHADIVLRGSRLCLLLPYRHILYHRAPNL</sequence>
<comment type="caution">
    <text evidence="2">The sequence shown here is derived from an EMBL/GenBank/DDBJ whole genome shotgun (WGS) entry which is preliminary data.</text>
</comment>
<dbReference type="EMBL" id="JANJYJ010000002">
    <property type="protein sequence ID" value="KAK3226943.1"/>
    <property type="molecule type" value="Genomic_DNA"/>
</dbReference>
<keyword evidence="1" id="KW-0812">Transmembrane</keyword>
<gene>
    <name evidence="2" type="ORF">Dsin_006805</name>
</gene>
<evidence type="ECO:0000313" key="2">
    <source>
        <dbReference type="EMBL" id="KAK3226943.1"/>
    </source>
</evidence>
<organism evidence="2 3">
    <name type="scientific">Dipteronia sinensis</name>
    <dbReference type="NCBI Taxonomy" id="43782"/>
    <lineage>
        <taxon>Eukaryota</taxon>
        <taxon>Viridiplantae</taxon>
        <taxon>Streptophyta</taxon>
        <taxon>Embryophyta</taxon>
        <taxon>Tracheophyta</taxon>
        <taxon>Spermatophyta</taxon>
        <taxon>Magnoliopsida</taxon>
        <taxon>eudicotyledons</taxon>
        <taxon>Gunneridae</taxon>
        <taxon>Pentapetalae</taxon>
        <taxon>rosids</taxon>
        <taxon>malvids</taxon>
        <taxon>Sapindales</taxon>
        <taxon>Sapindaceae</taxon>
        <taxon>Hippocastanoideae</taxon>
        <taxon>Acereae</taxon>
        <taxon>Dipteronia</taxon>
    </lineage>
</organism>
<proteinExistence type="predicted"/>
<protein>
    <submittedName>
        <fullName evidence="2">Uncharacterized protein</fullName>
    </submittedName>
</protein>
<name>A0AAE0EFX4_9ROSI</name>